<dbReference type="PROSITE" id="PS51257">
    <property type="entry name" value="PROKAR_LIPOPROTEIN"/>
    <property type="match status" value="1"/>
</dbReference>
<dbReference type="OrthoDB" id="2496946at2"/>
<evidence type="ECO:0000313" key="2">
    <source>
        <dbReference type="Proteomes" id="UP000219048"/>
    </source>
</evidence>
<dbReference type="Pfam" id="PF11308">
    <property type="entry name" value="Glyco_hydro_129"/>
    <property type="match status" value="1"/>
</dbReference>
<dbReference type="RefSeq" id="WP_097047192.1">
    <property type="nucleotide sequence ID" value="NZ_OBEH01000007.1"/>
</dbReference>
<organism evidence="1 2">
    <name type="scientific">Flagellimonas pacifica</name>
    <dbReference type="NCBI Taxonomy" id="1247520"/>
    <lineage>
        <taxon>Bacteria</taxon>
        <taxon>Pseudomonadati</taxon>
        <taxon>Bacteroidota</taxon>
        <taxon>Flavobacteriia</taxon>
        <taxon>Flavobacteriales</taxon>
        <taxon>Flavobacteriaceae</taxon>
        <taxon>Flagellimonas</taxon>
    </lineage>
</organism>
<name>A0A285MX48_9FLAO</name>
<protein>
    <submittedName>
        <fullName evidence="1">Glycosyl hydrolases related to GH101 family, GHL1-GHL3</fullName>
    </submittedName>
</protein>
<accession>A0A285MX48</accession>
<keyword evidence="2" id="KW-1185">Reference proteome</keyword>
<dbReference type="AlphaFoldDB" id="A0A285MX48"/>
<dbReference type="Proteomes" id="UP000219048">
    <property type="component" value="Unassembled WGS sequence"/>
</dbReference>
<proteinExistence type="predicted"/>
<dbReference type="GO" id="GO:0016787">
    <property type="term" value="F:hydrolase activity"/>
    <property type="evidence" value="ECO:0007669"/>
    <property type="project" value="UniProtKB-KW"/>
</dbReference>
<gene>
    <name evidence="1" type="ORF">SAMN06265377_3595</name>
</gene>
<keyword evidence="1" id="KW-0378">Hydrolase</keyword>
<dbReference type="EMBL" id="OBEH01000007">
    <property type="protein sequence ID" value="SNZ01752.1"/>
    <property type="molecule type" value="Genomic_DNA"/>
</dbReference>
<evidence type="ECO:0000313" key="1">
    <source>
        <dbReference type="EMBL" id="SNZ01752.1"/>
    </source>
</evidence>
<sequence>MLFHLKSFFLIPWLCSILIISCGQPNKNTQSNNDLSLFNENFRIQVDPETFTVKIEKGDTFERYLSYSEEKMEVENLEANEKSINWEVPSKSLSINLAIYDDYLDVHIASSETGNFEWPVIDRGEHEAFTIPIEQGKYIPADDPQWISFMTGHGNLIGTRDLSMQMFGVNQGKYATVYIIKNIFNNELVFNETKGSLSLKFNHHFPSTVSDKNYGYRIYLADNNPTAIAKTYQAYVEETGSIVTLEEKAEKNSDIRKLYGAPHIYVWGDEFLIQQNVKNWRKLKAFFLKELASPKMNPTKHIFELFGASEAETGKEFRDVLDELKNDEYVYKYHKLLWINAWNEVLLRHDFYDENNWGNVPLSAKGQSLIKKGVGNLDDSEIFQLNKAALSAAYSNFLDPVSQWGNGVSEYLLNEFQNTGINKAWIGLDSWLPGEIHPDFVAKSNALGYLIAPYDSYHSIHEPGKERWITAKFVDTTLYENATITEVDGSKIAGFLQRGRLLNPTLSMPTVKNRVNRIMGQDVNFNSWFIDCDATGYFYDDYTPGRMSNQSQDMNARLERMAWIRDNHDLVIGSEDGNDYSAPVIAYAHGMTTPPVAWEDPDLRQNKESEYFVGNYFSRTGGVPERYAKQVPMKDKHTYVYFDNRFNIPLFQLVYNNSVITSHHWEWGTLKVIPEIQNQELKEVLYNVPPLYQLDIPNWKQHKKVITDHVKVFSKLHEQAVKMEMTSFDWLTEDRLIQKTVFGDNKIQIIANFGPTTFDYEGKEISAKSLLVVYPEKDTFEFYKPL</sequence>
<dbReference type="InterPro" id="IPR021459">
    <property type="entry name" value="GH101-related"/>
</dbReference>
<reference evidence="2" key="1">
    <citation type="submission" date="2017-09" db="EMBL/GenBank/DDBJ databases">
        <authorList>
            <person name="Varghese N."/>
            <person name="Submissions S."/>
        </authorList>
    </citation>
    <scope>NUCLEOTIDE SEQUENCE [LARGE SCALE GENOMIC DNA]</scope>
    <source>
        <strain evidence="2">DSM 25885</strain>
    </source>
</reference>